<evidence type="ECO:0000256" key="2">
    <source>
        <dbReference type="ARBA" id="ARBA00023125"/>
    </source>
</evidence>
<dbReference type="PRINTS" id="PR00038">
    <property type="entry name" value="HTHLUXR"/>
</dbReference>
<keyword evidence="7" id="KW-1185">Reference proteome</keyword>
<dbReference type="SUPFAM" id="SSF46894">
    <property type="entry name" value="C-terminal effector domain of the bipartite response regulators"/>
    <property type="match status" value="1"/>
</dbReference>
<dbReference type="SMART" id="SM00421">
    <property type="entry name" value="HTH_LUXR"/>
    <property type="match status" value="1"/>
</dbReference>
<dbReference type="PANTHER" id="PTHR43214:SF43">
    <property type="entry name" value="TWO-COMPONENT RESPONSE REGULATOR"/>
    <property type="match status" value="1"/>
</dbReference>
<dbReference type="Proteomes" id="UP000060787">
    <property type="component" value="Chromosome"/>
</dbReference>
<dbReference type="InterPro" id="IPR001789">
    <property type="entry name" value="Sig_transdc_resp-reg_receiver"/>
</dbReference>
<dbReference type="SMART" id="SM00448">
    <property type="entry name" value="REC"/>
    <property type="match status" value="1"/>
</dbReference>
<feature type="domain" description="Response regulatory" evidence="5">
    <location>
        <begin position="3"/>
        <end position="119"/>
    </location>
</feature>
<evidence type="ECO:0000313" key="6">
    <source>
        <dbReference type="EMBL" id="ALN83217.1"/>
    </source>
</evidence>
<feature type="modified residue" description="4-aspartylphosphate" evidence="3">
    <location>
        <position position="54"/>
    </location>
</feature>
<dbReference type="SUPFAM" id="SSF52172">
    <property type="entry name" value="CheY-like"/>
    <property type="match status" value="1"/>
</dbReference>
<dbReference type="Pfam" id="PF00196">
    <property type="entry name" value="GerE"/>
    <property type="match status" value="1"/>
</dbReference>
<dbReference type="OrthoDB" id="9796655at2"/>
<dbReference type="KEGG" id="lab:LA76x_5115"/>
<evidence type="ECO:0000313" key="7">
    <source>
        <dbReference type="Proteomes" id="UP000060787"/>
    </source>
</evidence>
<dbReference type="GO" id="GO:0003677">
    <property type="term" value="F:DNA binding"/>
    <property type="evidence" value="ECO:0007669"/>
    <property type="project" value="UniProtKB-KW"/>
</dbReference>
<evidence type="ECO:0000256" key="1">
    <source>
        <dbReference type="ARBA" id="ARBA00022553"/>
    </source>
</evidence>
<dbReference type="RefSeq" id="WP_057919751.1">
    <property type="nucleotide sequence ID" value="NZ_CP011129.1"/>
</dbReference>
<dbReference type="InterPro" id="IPR011006">
    <property type="entry name" value="CheY-like_superfamily"/>
</dbReference>
<feature type="domain" description="HTH luxR-type" evidence="4">
    <location>
        <begin position="136"/>
        <end position="201"/>
    </location>
</feature>
<evidence type="ECO:0000259" key="4">
    <source>
        <dbReference type="PROSITE" id="PS50043"/>
    </source>
</evidence>
<sequence>MIRIYVVDDHPVLRTGLHSIIERETDILVVGESGNGAQALAAIPTLAVDVVLCDFDLPDTDGLRLTRKLLHENAERKVLIVSGLDDSSIPRLLFDAGARGYLTKASSAHKLVYAIRQVAAGHEFVDDALPRNVLLGLSPFRRLSAREKEVAALTVQEYTTRQIAEVLRVDETTVRTIRSRVYKKLGLRGAISLSKLAARHGFTDQGG</sequence>
<dbReference type="STRING" id="84531.LA76x_5115"/>
<gene>
    <name evidence="6" type="ORF">LA76x_5115</name>
</gene>
<reference evidence="6 7" key="1">
    <citation type="journal article" date="2015" name="BMC Genomics">
        <title>Comparative genomics and metabolic profiling of the genus Lysobacter.</title>
        <authorList>
            <person name="de Bruijn I."/>
            <person name="Cheng X."/>
            <person name="de Jager V."/>
            <person name="Exposito R.G."/>
            <person name="Watrous J."/>
            <person name="Patel N."/>
            <person name="Postma J."/>
            <person name="Dorrestein P.C."/>
            <person name="Kobayashi D."/>
            <person name="Raaijmakers J.M."/>
        </authorList>
    </citation>
    <scope>NUCLEOTIDE SEQUENCE [LARGE SCALE GENOMIC DNA]</scope>
    <source>
        <strain evidence="6 7">76</strain>
    </source>
</reference>
<dbReference type="InterPro" id="IPR016032">
    <property type="entry name" value="Sig_transdc_resp-reg_C-effctor"/>
</dbReference>
<evidence type="ECO:0000259" key="5">
    <source>
        <dbReference type="PROSITE" id="PS50110"/>
    </source>
</evidence>
<keyword evidence="2" id="KW-0238">DNA-binding</keyword>
<organism evidence="6 7">
    <name type="scientific">Lysobacter antibioticus</name>
    <dbReference type="NCBI Taxonomy" id="84531"/>
    <lineage>
        <taxon>Bacteria</taxon>
        <taxon>Pseudomonadati</taxon>
        <taxon>Pseudomonadota</taxon>
        <taxon>Gammaproteobacteria</taxon>
        <taxon>Lysobacterales</taxon>
        <taxon>Lysobacteraceae</taxon>
        <taxon>Lysobacter</taxon>
    </lineage>
</organism>
<dbReference type="InterPro" id="IPR039420">
    <property type="entry name" value="WalR-like"/>
</dbReference>
<dbReference type="eggNOG" id="COG2197">
    <property type="taxonomic scope" value="Bacteria"/>
</dbReference>
<dbReference type="AlphaFoldDB" id="A0A0S2FIA3"/>
<dbReference type="InterPro" id="IPR058245">
    <property type="entry name" value="NreC/VraR/RcsB-like_REC"/>
</dbReference>
<dbReference type="PROSITE" id="PS50043">
    <property type="entry name" value="HTH_LUXR_2"/>
    <property type="match status" value="1"/>
</dbReference>
<dbReference type="GO" id="GO:0006355">
    <property type="term" value="P:regulation of DNA-templated transcription"/>
    <property type="evidence" value="ECO:0007669"/>
    <property type="project" value="InterPro"/>
</dbReference>
<dbReference type="Pfam" id="PF00072">
    <property type="entry name" value="Response_reg"/>
    <property type="match status" value="1"/>
</dbReference>
<dbReference type="PATRIC" id="fig|84531.7.peg.327"/>
<evidence type="ECO:0000256" key="3">
    <source>
        <dbReference type="PROSITE-ProRule" id="PRU00169"/>
    </source>
</evidence>
<dbReference type="PROSITE" id="PS50110">
    <property type="entry name" value="RESPONSE_REGULATORY"/>
    <property type="match status" value="1"/>
</dbReference>
<accession>A0A0S2FIA3</accession>
<dbReference type="InterPro" id="IPR000792">
    <property type="entry name" value="Tscrpt_reg_LuxR_C"/>
</dbReference>
<dbReference type="Gene3D" id="3.40.50.2300">
    <property type="match status" value="1"/>
</dbReference>
<dbReference type="CDD" id="cd06170">
    <property type="entry name" value="LuxR_C_like"/>
    <property type="match status" value="1"/>
</dbReference>
<name>A0A0S2FIA3_LYSAN</name>
<keyword evidence="1 3" id="KW-0597">Phosphoprotein</keyword>
<protein>
    <submittedName>
        <fullName evidence="6">Bacterial regulatory, luxR family protein</fullName>
    </submittedName>
</protein>
<dbReference type="KEGG" id="laq:GLA29479_329"/>
<dbReference type="CDD" id="cd17535">
    <property type="entry name" value="REC_NarL-like"/>
    <property type="match status" value="1"/>
</dbReference>
<proteinExistence type="predicted"/>
<dbReference type="GO" id="GO:0000160">
    <property type="term" value="P:phosphorelay signal transduction system"/>
    <property type="evidence" value="ECO:0007669"/>
    <property type="project" value="InterPro"/>
</dbReference>
<dbReference type="EMBL" id="CP011129">
    <property type="protein sequence ID" value="ALN83217.1"/>
    <property type="molecule type" value="Genomic_DNA"/>
</dbReference>
<dbReference type="PANTHER" id="PTHR43214">
    <property type="entry name" value="TWO-COMPONENT RESPONSE REGULATOR"/>
    <property type="match status" value="1"/>
</dbReference>